<name>A0A0A0HQQ3_9RHOB</name>
<keyword evidence="1" id="KW-0547">Nucleotide-binding</keyword>
<dbReference type="AlphaFoldDB" id="A0A0A0HQQ3"/>
<dbReference type="PATRIC" id="fig|1288298.3.peg.779"/>
<dbReference type="EMBL" id="AONH01000002">
    <property type="protein sequence ID" value="KGM89286.1"/>
    <property type="molecule type" value="Genomic_DNA"/>
</dbReference>
<dbReference type="SUPFAM" id="SSF52540">
    <property type="entry name" value="P-loop containing nucleoside triphosphate hydrolases"/>
    <property type="match status" value="1"/>
</dbReference>
<dbReference type="Gene3D" id="3.40.50.300">
    <property type="entry name" value="P-loop containing nucleotide triphosphate hydrolases"/>
    <property type="match status" value="1"/>
</dbReference>
<evidence type="ECO:0000256" key="2">
    <source>
        <dbReference type="ARBA" id="ARBA00022840"/>
    </source>
</evidence>
<dbReference type="RefSeq" id="WP_037270158.1">
    <property type="nucleotide sequence ID" value="NZ_KN293976.1"/>
</dbReference>
<accession>A0A0A0HQQ3</accession>
<dbReference type="InterPro" id="IPR003439">
    <property type="entry name" value="ABC_transporter-like_ATP-bd"/>
</dbReference>
<dbReference type="Pfam" id="PF00005">
    <property type="entry name" value="ABC_tran"/>
    <property type="match status" value="1"/>
</dbReference>
<dbReference type="HOGENOM" id="CLU_000604_1_11_5"/>
<evidence type="ECO:0000256" key="1">
    <source>
        <dbReference type="ARBA" id="ARBA00022741"/>
    </source>
</evidence>
<dbReference type="OrthoDB" id="9805601at2"/>
<dbReference type="InterPro" id="IPR027417">
    <property type="entry name" value="P-loop_NTPase"/>
</dbReference>
<dbReference type="Proteomes" id="UP000030021">
    <property type="component" value="Unassembled WGS sequence"/>
</dbReference>
<dbReference type="eggNOG" id="COG1120">
    <property type="taxonomic scope" value="Bacteria"/>
</dbReference>
<reference evidence="4 5" key="1">
    <citation type="submission" date="2013-01" db="EMBL/GenBank/DDBJ databases">
        <authorList>
            <person name="Fiebig A."/>
            <person name="Goeker M."/>
            <person name="Klenk H.-P.P."/>
        </authorList>
    </citation>
    <scope>NUCLEOTIDE SEQUENCE [LARGE SCALE GENOMIC DNA]</scope>
    <source>
        <strain evidence="4 5">DSM 17069</strain>
    </source>
</reference>
<evidence type="ECO:0000259" key="3">
    <source>
        <dbReference type="PROSITE" id="PS50893"/>
    </source>
</evidence>
<dbReference type="PANTHER" id="PTHR42794:SF2">
    <property type="entry name" value="ABC TRANSPORTER ATP-BINDING PROTEIN"/>
    <property type="match status" value="1"/>
</dbReference>
<dbReference type="GO" id="GO:0016887">
    <property type="term" value="F:ATP hydrolysis activity"/>
    <property type="evidence" value="ECO:0007669"/>
    <property type="project" value="InterPro"/>
</dbReference>
<proteinExistence type="predicted"/>
<dbReference type="EC" id="3.6.3.34" evidence="4"/>
<organism evidence="4 5">
    <name type="scientific">Roseovarius mucosus DSM 17069</name>
    <dbReference type="NCBI Taxonomy" id="1288298"/>
    <lineage>
        <taxon>Bacteria</taxon>
        <taxon>Pseudomonadati</taxon>
        <taxon>Pseudomonadota</taxon>
        <taxon>Alphaproteobacteria</taxon>
        <taxon>Rhodobacterales</taxon>
        <taxon>Roseobacteraceae</taxon>
        <taxon>Roseovarius</taxon>
    </lineage>
</organism>
<dbReference type="PANTHER" id="PTHR42794">
    <property type="entry name" value="HEMIN IMPORT ATP-BINDING PROTEIN HMUV"/>
    <property type="match status" value="1"/>
</dbReference>
<sequence>MTLSANLPAAFKGRTQILHPLQIEVPAGQVLGVIGPNGAGKSTLLRSLAGIEKLHAHWNGVTLPRDQIGYMPQAFQTNVRLSVLEAVLLGKREALGWRVAPADLDAAARVLSELGLSHLEDRNVDRLSGGQQQMICVAQRLLRAPRLLILDEPTSALDLHHQLVILRHLKTDTQNRQAATIMALHDLTLAGRFCDQLLVLKNGKVVAFGPKHDVLSEQRVAECWNVSVEVMQARDGCPVIVPHEHGLAVGKRT</sequence>
<gene>
    <name evidence="4" type="ORF">rosmuc_00770</name>
</gene>
<dbReference type="CDD" id="cd03214">
    <property type="entry name" value="ABC_Iron-Siderophores_B12_Hemin"/>
    <property type="match status" value="1"/>
</dbReference>
<keyword evidence="4" id="KW-0378">Hydrolase</keyword>
<dbReference type="SMART" id="SM00382">
    <property type="entry name" value="AAA"/>
    <property type="match status" value="1"/>
</dbReference>
<protein>
    <submittedName>
        <fullName evidence="4">ABC-type cobalamin/Fe3+-siderophores transport system, ATPase component</fullName>
        <ecNumber evidence="4">3.6.3.34</ecNumber>
    </submittedName>
</protein>
<comment type="caution">
    <text evidence="4">The sequence shown here is derived from an EMBL/GenBank/DDBJ whole genome shotgun (WGS) entry which is preliminary data.</text>
</comment>
<evidence type="ECO:0000313" key="4">
    <source>
        <dbReference type="EMBL" id="KGM89286.1"/>
    </source>
</evidence>
<evidence type="ECO:0000313" key="5">
    <source>
        <dbReference type="Proteomes" id="UP000030021"/>
    </source>
</evidence>
<dbReference type="GO" id="GO:0005524">
    <property type="term" value="F:ATP binding"/>
    <property type="evidence" value="ECO:0007669"/>
    <property type="project" value="UniProtKB-KW"/>
</dbReference>
<dbReference type="PROSITE" id="PS50893">
    <property type="entry name" value="ABC_TRANSPORTER_2"/>
    <property type="match status" value="1"/>
</dbReference>
<feature type="domain" description="ABC transporter" evidence="3">
    <location>
        <begin position="2"/>
        <end position="227"/>
    </location>
</feature>
<keyword evidence="2" id="KW-0067">ATP-binding</keyword>
<dbReference type="InterPro" id="IPR003593">
    <property type="entry name" value="AAA+_ATPase"/>
</dbReference>